<evidence type="ECO:0000313" key="2">
    <source>
        <dbReference type="Proteomes" id="UP000247727"/>
    </source>
</evidence>
<accession>A0A318U1Q1</accession>
<protein>
    <submittedName>
        <fullName evidence="1">Uncharacterized protein</fullName>
    </submittedName>
</protein>
<sequence>MPAPDPFGIELSDEDPRTVLFHTWMCGNRKHRRRRAAQINKNLRTPFGWACPVCGEPVPLQRRADAVYCRPSCKKKAKRLRGPVV</sequence>
<dbReference type="OrthoDB" id="7871504at2"/>
<dbReference type="AlphaFoldDB" id="A0A318U1Q1"/>
<proteinExistence type="predicted"/>
<dbReference type="EMBL" id="QJTK01000002">
    <property type="protein sequence ID" value="PYF12014.1"/>
    <property type="molecule type" value="Genomic_DNA"/>
</dbReference>
<keyword evidence="2" id="KW-1185">Reference proteome</keyword>
<dbReference type="Proteomes" id="UP000247727">
    <property type="component" value="Unassembled WGS sequence"/>
</dbReference>
<dbReference type="RefSeq" id="WP_110804599.1">
    <property type="nucleotide sequence ID" value="NZ_QJTK01000002.1"/>
</dbReference>
<name>A0A318U1Q1_9RHOB</name>
<organism evidence="1 2">
    <name type="scientific">Rhodobacter viridis</name>
    <dbReference type="NCBI Taxonomy" id="1054202"/>
    <lineage>
        <taxon>Bacteria</taxon>
        <taxon>Pseudomonadati</taxon>
        <taxon>Pseudomonadota</taxon>
        <taxon>Alphaproteobacteria</taxon>
        <taxon>Rhodobacterales</taxon>
        <taxon>Rhodobacter group</taxon>
        <taxon>Rhodobacter</taxon>
    </lineage>
</organism>
<evidence type="ECO:0000313" key="1">
    <source>
        <dbReference type="EMBL" id="PYF12014.1"/>
    </source>
</evidence>
<reference evidence="1 2" key="1">
    <citation type="submission" date="2018-06" db="EMBL/GenBank/DDBJ databases">
        <title>Genomic Encyclopedia of Type Strains, Phase III (KMG-III): the genomes of soil and plant-associated and newly described type strains.</title>
        <authorList>
            <person name="Whitman W."/>
        </authorList>
    </citation>
    <scope>NUCLEOTIDE SEQUENCE [LARGE SCALE GENOMIC DNA]</scope>
    <source>
        <strain evidence="1 2">JA737</strain>
    </source>
</reference>
<gene>
    <name evidence="1" type="ORF">C8J30_102329</name>
</gene>
<comment type="caution">
    <text evidence="1">The sequence shown here is derived from an EMBL/GenBank/DDBJ whole genome shotgun (WGS) entry which is preliminary data.</text>
</comment>